<evidence type="ECO:0000256" key="12">
    <source>
        <dbReference type="ARBA" id="ARBA00022729"/>
    </source>
</evidence>
<evidence type="ECO:0000256" key="8">
    <source>
        <dbReference type="ARBA" id="ARBA00013279"/>
    </source>
</evidence>
<evidence type="ECO:0000256" key="14">
    <source>
        <dbReference type="ARBA" id="ARBA00022850"/>
    </source>
</evidence>
<dbReference type="InterPro" id="IPR001024">
    <property type="entry name" value="PLAT/LH2_dom"/>
</dbReference>
<dbReference type="Gene3D" id="1.25.40.10">
    <property type="entry name" value="Tetratricopeptide repeat domain"/>
    <property type="match status" value="2"/>
</dbReference>
<comment type="catalytic activity">
    <reaction evidence="24">
        <text>1,3-di-(9Z-octadecenoyl)-glycerol + H2O = 3-(9Z-octadecenoyl)-sn-glycerol + (9Z)-octadecenoate + H(+)</text>
        <dbReference type="Rhea" id="RHEA:38651"/>
        <dbReference type="ChEBI" id="CHEBI:15377"/>
        <dbReference type="ChEBI" id="CHEBI:15378"/>
        <dbReference type="ChEBI" id="CHEBI:30823"/>
        <dbReference type="ChEBI" id="CHEBI:75735"/>
        <dbReference type="ChEBI" id="CHEBI:75938"/>
    </reaction>
    <physiologicalReaction direction="left-to-right" evidence="24">
        <dbReference type="Rhea" id="RHEA:38652"/>
    </physiologicalReaction>
</comment>
<evidence type="ECO:0000256" key="32">
    <source>
        <dbReference type="PROSITE-ProRule" id="PRU00152"/>
    </source>
</evidence>
<evidence type="ECO:0000256" key="5">
    <source>
        <dbReference type="ARBA" id="ARBA00011738"/>
    </source>
</evidence>
<comment type="subcellular location">
    <subcellularLocation>
        <location evidence="3">Secreted</location>
    </subcellularLocation>
</comment>
<evidence type="ECO:0000256" key="17">
    <source>
        <dbReference type="ARBA" id="ARBA00023180"/>
    </source>
</evidence>
<evidence type="ECO:0000256" key="24">
    <source>
        <dbReference type="ARBA" id="ARBA00047699"/>
    </source>
</evidence>
<dbReference type="InterPro" id="IPR011990">
    <property type="entry name" value="TPR-like_helical_dom_sf"/>
</dbReference>
<evidence type="ECO:0000256" key="25">
    <source>
        <dbReference type="ARBA" id="ARBA00048284"/>
    </source>
</evidence>
<comment type="catalytic activity">
    <reaction evidence="31">
        <text>a 1-acyl-sn-glycero-3-phosphocholine + H2O = sn-glycerol 3-phosphocholine + a fatty acid + H(+)</text>
        <dbReference type="Rhea" id="RHEA:15177"/>
        <dbReference type="ChEBI" id="CHEBI:15377"/>
        <dbReference type="ChEBI" id="CHEBI:15378"/>
        <dbReference type="ChEBI" id="CHEBI:16870"/>
        <dbReference type="ChEBI" id="CHEBI:28868"/>
        <dbReference type="ChEBI" id="CHEBI:58168"/>
        <dbReference type="EC" id="3.1.1.5"/>
    </reaction>
</comment>
<keyword evidence="10" id="KW-0964">Secreted</keyword>
<evidence type="ECO:0000256" key="6">
    <source>
        <dbReference type="ARBA" id="ARBA00013179"/>
    </source>
</evidence>
<evidence type="ECO:0000256" key="1">
    <source>
        <dbReference type="ARBA" id="ARBA00000111"/>
    </source>
</evidence>
<dbReference type="Gene3D" id="3.40.50.1820">
    <property type="entry name" value="alpha/beta hydrolase"/>
    <property type="match status" value="1"/>
</dbReference>
<evidence type="ECO:0000256" key="16">
    <source>
        <dbReference type="ARBA" id="ARBA00023098"/>
    </source>
</evidence>
<evidence type="ECO:0000256" key="33">
    <source>
        <dbReference type="PROSITE-ProRule" id="PRU00339"/>
    </source>
</evidence>
<comment type="catalytic activity">
    <reaction evidence="30">
        <text>1,2,3-tri-(9Z-octadecenoyl)-glycerol + H2O = 2,3-di-(9Z)-octadecenoyl-sn-glycerol + (9Z)-octadecenoate + H(+)</text>
        <dbReference type="Rhea" id="RHEA:38391"/>
        <dbReference type="ChEBI" id="CHEBI:15377"/>
        <dbReference type="ChEBI" id="CHEBI:15378"/>
        <dbReference type="ChEBI" id="CHEBI:30823"/>
        <dbReference type="ChEBI" id="CHEBI:53753"/>
        <dbReference type="ChEBI" id="CHEBI:75824"/>
    </reaction>
    <physiologicalReaction direction="left-to-right" evidence="30">
        <dbReference type="Rhea" id="RHEA:38392"/>
    </physiologicalReaction>
</comment>
<evidence type="ECO:0000256" key="23">
    <source>
        <dbReference type="ARBA" id="ARBA00047668"/>
    </source>
</evidence>
<dbReference type="GO" id="GO:0008970">
    <property type="term" value="F:phospholipase A1 activity"/>
    <property type="evidence" value="ECO:0007669"/>
    <property type="project" value="UniProtKB-EC"/>
</dbReference>
<evidence type="ECO:0000313" key="35">
    <source>
        <dbReference type="EMBL" id="KAG2470658.1"/>
    </source>
</evidence>
<keyword evidence="12" id="KW-0732">Signal</keyword>
<evidence type="ECO:0000256" key="9">
    <source>
        <dbReference type="ARBA" id="ARBA00019624"/>
    </source>
</evidence>
<dbReference type="InterPro" id="IPR019734">
    <property type="entry name" value="TPR_rpt"/>
</dbReference>
<dbReference type="EC" id="3.1.1.3" evidence="8"/>
<comment type="catalytic activity">
    <reaction evidence="22">
        <text>1,2-di-(9Z-octadecenoyl)-sn-glycero-3-phosphocholine + H2O = (9Z-octadecenoyl)-sn-glycero-3-phosphocholine + (9Z)-octadecenoate + H(+)</text>
        <dbReference type="Rhea" id="RHEA:38699"/>
        <dbReference type="ChEBI" id="CHEBI:15377"/>
        <dbReference type="ChEBI" id="CHEBI:15378"/>
        <dbReference type="ChEBI" id="CHEBI:30823"/>
        <dbReference type="ChEBI" id="CHEBI:74669"/>
        <dbReference type="ChEBI" id="CHEBI:76083"/>
    </reaction>
    <physiologicalReaction direction="left-to-right" evidence="22">
        <dbReference type="Rhea" id="RHEA:38700"/>
    </physiologicalReaction>
</comment>
<keyword evidence="14" id="KW-0345">HDL</keyword>
<dbReference type="InterPro" id="IPR000734">
    <property type="entry name" value="TAG_lipase"/>
</dbReference>
<comment type="catalytic activity">
    <reaction evidence="29">
        <text>1-hexadecanoyl-sn-glycero-3-phosphocholine + H2O = sn-glycerol 3-phosphocholine + hexadecanoate + H(+)</text>
        <dbReference type="Rhea" id="RHEA:40435"/>
        <dbReference type="ChEBI" id="CHEBI:7896"/>
        <dbReference type="ChEBI" id="CHEBI:15377"/>
        <dbReference type="ChEBI" id="CHEBI:15378"/>
        <dbReference type="ChEBI" id="CHEBI:16870"/>
        <dbReference type="ChEBI" id="CHEBI:72998"/>
    </reaction>
    <physiologicalReaction direction="left-to-right" evidence="29">
        <dbReference type="Rhea" id="RHEA:40436"/>
    </physiologicalReaction>
</comment>
<dbReference type="CDD" id="cd01758">
    <property type="entry name" value="PLAT_LPL"/>
    <property type="match status" value="1"/>
</dbReference>
<dbReference type="InterPro" id="IPR002333">
    <property type="entry name" value="Lipase_hep"/>
</dbReference>
<accession>A0A8X7XL92</accession>
<dbReference type="SMART" id="SM00308">
    <property type="entry name" value="LH2"/>
    <property type="match status" value="1"/>
</dbReference>
<protein>
    <recommendedName>
        <fullName evidence="9">Hepatic triacylglycerol lipase</fullName>
        <ecNumber evidence="8">3.1.1.3</ecNumber>
        <ecNumber evidence="6">3.1.1.32</ecNumber>
        <ecNumber evidence="7">3.1.1.5</ecNumber>
    </recommendedName>
    <alternativeName>
        <fullName evidence="19">Lipase member C</fullName>
    </alternativeName>
    <alternativeName>
        <fullName evidence="18">Lysophospholipase</fullName>
    </alternativeName>
    <alternativeName>
        <fullName evidence="20">Phospholipase A1</fullName>
    </alternativeName>
</protein>
<feature type="domain" description="PLAT" evidence="34">
    <location>
        <begin position="655"/>
        <end position="788"/>
    </location>
</feature>
<dbReference type="EMBL" id="JAATIS010000094">
    <property type="protein sequence ID" value="KAG2470658.1"/>
    <property type="molecule type" value="Genomic_DNA"/>
</dbReference>
<evidence type="ECO:0000256" key="22">
    <source>
        <dbReference type="ARBA" id="ARBA00047643"/>
    </source>
</evidence>
<dbReference type="SMART" id="SM00028">
    <property type="entry name" value="TPR"/>
    <property type="match status" value="4"/>
</dbReference>
<evidence type="ECO:0000259" key="34">
    <source>
        <dbReference type="PROSITE" id="PS50095"/>
    </source>
</evidence>
<evidence type="ECO:0000256" key="30">
    <source>
        <dbReference type="ARBA" id="ARBA00049452"/>
    </source>
</evidence>
<evidence type="ECO:0000256" key="4">
    <source>
        <dbReference type="ARBA" id="ARBA00010701"/>
    </source>
</evidence>
<keyword evidence="16" id="KW-0443">Lipid metabolism</keyword>
<dbReference type="Pfam" id="PF00151">
    <property type="entry name" value="Lipase"/>
    <property type="match status" value="1"/>
</dbReference>
<dbReference type="FunFam" id="2.60.60.20:FF:000010">
    <property type="entry name" value="hepatic triacylglycerol lipase"/>
    <property type="match status" value="1"/>
</dbReference>
<dbReference type="EC" id="3.1.1.5" evidence="7"/>
<dbReference type="GO" id="GO:0004622">
    <property type="term" value="F:phosphatidylcholine lysophospholipase activity"/>
    <property type="evidence" value="ECO:0007669"/>
    <property type="project" value="UniProtKB-EC"/>
</dbReference>
<dbReference type="Gene3D" id="2.60.60.20">
    <property type="entry name" value="PLAT/LH2 domain"/>
    <property type="match status" value="1"/>
</dbReference>
<evidence type="ECO:0000256" key="10">
    <source>
        <dbReference type="ARBA" id="ARBA00022525"/>
    </source>
</evidence>
<dbReference type="InterPro" id="IPR024812">
    <property type="entry name" value="TPR_24"/>
</dbReference>
<dbReference type="AlphaFoldDB" id="A0A8X7XL92"/>
<comment type="catalytic activity">
    <reaction evidence="2">
        <text>a triacylglycerol + H2O = a diacylglycerol + a fatty acid + H(+)</text>
        <dbReference type="Rhea" id="RHEA:12044"/>
        <dbReference type="ChEBI" id="CHEBI:15377"/>
        <dbReference type="ChEBI" id="CHEBI:15378"/>
        <dbReference type="ChEBI" id="CHEBI:17855"/>
        <dbReference type="ChEBI" id="CHEBI:18035"/>
        <dbReference type="ChEBI" id="CHEBI:28868"/>
        <dbReference type="EC" id="3.1.1.3"/>
    </reaction>
</comment>
<dbReference type="EC" id="3.1.1.32" evidence="6"/>
<dbReference type="InterPro" id="IPR029058">
    <property type="entry name" value="AB_hydrolase_fold"/>
</dbReference>
<feature type="non-terminal residue" evidence="35">
    <location>
        <position position="1"/>
    </location>
</feature>
<keyword evidence="15" id="KW-0442">Lipid degradation</keyword>
<dbReference type="GO" id="GO:0004806">
    <property type="term" value="F:triacylglycerol lipase activity"/>
    <property type="evidence" value="ECO:0007669"/>
    <property type="project" value="UniProtKB-EC"/>
</dbReference>
<comment type="similarity">
    <text evidence="4">Belongs to the AB hydrolase superfamily. Lipase family.</text>
</comment>
<keyword evidence="11" id="KW-0358">Heparin-binding</keyword>
<dbReference type="Pfam" id="PF13424">
    <property type="entry name" value="TPR_12"/>
    <property type="match status" value="1"/>
</dbReference>
<dbReference type="InterPro" id="IPR036392">
    <property type="entry name" value="PLAT/LH2_dom_sf"/>
</dbReference>
<dbReference type="PROSITE" id="PS50095">
    <property type="entry name" value="PLAT"/>
    <property type="match status" value="1"/>
</dbReference>
<proteinExistence type="inferred from homology"/>
<evidence type="ECO:0000256" key="2">
    <source>
        <dbReference type="ARBA" id="ARBA00001024"/>
    </source>
</evidence>
<dbReference type="SUPFAM" id="SSF48452">
    <property type="entry name" value="TPR-like"/>
    <property type="match status" value="2"/>
</dbReference>
<dbReference type="GO" id="GO:0034364">
    <property type="term" value="C:high-density lipoprotein particle"/>
    <property type="evidence" value="ECO:0007669"/>
    <property type="project" value="UniProtKB-KW"/>
</dbReference>
<evidence type="ECO:0000256" key="11">
    <source>
        <dbReference type="ARBA" id="ARBA00022674"/>
    </source>
</evidence>
<dbReference type="PRINTS" id="PR00821">
    <property type="entry name" value="TAGLIPASE"/>
</dbReference>
<evidence type="ECO:0000256" key="27">
    <source>
        <dbReference type="ARBA" id="ARBA00048382"/>
    </source>
</evidence>
<dbReference type="PRINTS" id="PR00824">
    <property type="entry name" value="HEPLIPASE"/>
</dbReference>
<keyword evidence="36" id="KW-1185">Reference proteome</keyword>
<evidence type="ECO:0000256" key="21">
    <source>
        <dbReference type="ARBA" id="ARBA00045615"/>
    </source>
</evidence>
<dbReference type="PROSITE" id="PS50005">
    <property type="entry name" value="TPR"/>
    <property type="match status" value="1"/>
</dbReference>
<evidence type="ECO:0000256" key="7">
    <source>
        <dbReference type="ARBA" id="ARBA00013274"/>
    </source>
</evidence>
<dbReference type="Pfam" id="PF01477">
    <property type="entry name" value="PLAT"/>
    <property type="match status" value="1"/>
</dbReference>
<dbReference type="GO" id="GO:0016042">
    <property type="term" value="P:lipid catabolic process"/>
    <property type="evidence" value="ECO:0007669"/>
    <property type="project" value="UniProtKB-KW"/>
</dbReference>
<evidence type="ECO:0000256" key="3">
    <source>
        <dbReference type="ARBA" id="ARBA00004613"/>
    </source>
</evidence>
<comment type="catalytic activity">
    <reaction evidence="1">
        <text>a 1,2-diacyl-sn-glycero-3-phosphocholine + H2O = a 2-acyl-sn-glycero-3-phosphocholine + a fatty acid + H(+)</text>
        <dbReference type="Rhea" id="RHEA:18689"/>
        <dbReference type="ChEBI" id="CHEBI:15377"/>
        <dbReference type="ChEBI" id="CHEBI:15378"/>
        <dbReference type="ChEBI" id="CHEBI:28868"/>
        <dbReference type="ChEBI" id="CHEBI:57643"/>
        <dbReference type="ChEBI" id="CHEBI:57875"/>
        <dbReference type="EC" id="3.1.1.32"/>
    </reaction>
</comment>
<evidence type="ECO:0000256" key="31">
    <source>
        <dbReference type="ARBA" id="ARBA00049531"/>
    </source>
</evidence>
<evidence type="ECO:0000313" key="36">
    <source>
        <dbReference type="Proteomes" id="UP000886611"/>
    </source>
</evidence>
<reference evidence="35 36" key="1">
    <citation type="journal article" date="2021" name="Cell">
        <title>Tracing the genetic footprints of vertebrate landing in non-teleost ray-finned fishes.</title>
        <authorList>
            <person name="Bi X."/>
            <person name="Wang K."/>
            <person name="Yang L."/>
            <person name="Pan H."/>
            <person name="Jiang H."/>
            <person name="Wei Q."/>
            <person name="Fang M."/>
            <person name="Yu H."/>
            <person name="Zhu C."/>
            <person name="Cai Y."/>
            <person name="He Y."/>
            <person name="Gan X."/>
            <person name="Zeng H."/>
            <person name="Yu D."/>
            <person name="Zhu Y."/>
            <person name="Jiang H."/>
            <person name="Qiu Q."/>
            <person name="Yang H."/>
            <person name="Zhang Y.E."/>
            <person name="Wang W."/>
            <person name="Zhu M."/>
            <person name="He S."/>
            <person name="Zhang G."/>
        </authorList>
    </citation>
    <scope>NUCLEOTIDE SEQUENCE [LARGE SCALE GENOMIC DNA]</scope>
    <source>
        <strain evidence="35">Bchr_013</strain>
    </source>
</reference>
<feature type="non-terminal residue" evidence="35">
    <location>
        <position position="804"/>
    </location>
</feature>
<dbReference type="GO" id="GO:0008201">
    <property type="term" value="F:heparin binding"/>
    <property type="evidence" value="ECO:0007669"/>
    <property type="project" value="UniProtKB-KW"/>
</dbReference>
<organism evidence="35 36">
    <name type="scientific">Polypterus senegalus</name>
    <name type="common">Senegal bichir</name>
    <dbReference type="NCBI Taxonomy" id="55291"/>
    <lineage>
        <taxon>Eukaryota</taxon>
        <taxon>Metazoa</taxon>
        <taxon>Chordata</taxon>
        <taxon>Craniata</taxon>
        <taxon>Vertebrata</taxon>
        <taxon>Euteleostomi</taxon>
        <taxon>Actinopterygii</taxon>
        <taxon>Polypteriformes</taxon>
        <taxon>Polypteridae</taxon>
        <taxon>Polypterus</taxon>
    </lineage>
</organism>
<keyword evidence="13" id="KW-0378">Hydrolase</keyword>
<dbReference type="Proteomes" id="UP000886611">
    <property type="component" value="Unassembled WGS sequence"/>
</dbReference>
<evidence type="ECO:0000256" key="13">
    <source>
        <dbReference type="ARBA" id="ARBA00022801"/>
    </source>
</evidence>
<comment type="catalytic activity">
    <reaction evidence="25">
        <text>1-(9Z-octadecenoyl)-sn-glycero-3-phospho-L-serine + H2O = sn-glycero-3-phospho-L-serine + (9Z)-octadecenoate + H(+)</text>
        <dbReference type="Rhea" id="RHEA:40499"/>
        <dbReference type="ChEBI" id="CHEBI:15377"/>
        <dbReference type="ChEBI" id="CHEBI:15378"/>
        <dbReference type="ChEBI" id="CHEBI:30823"/>
        <dbReference type="ChEBI" id="CHEBI:64765"/>
        <dbReference type="ChEBI" id="CHEBI:74617"/>
    </reaction>
    <physiologicalReaction direction="left-to-right" evidence="25">
        <dbReference type="Rhea" id="RHEA:40500"/>
    </physiologicalReaction>
</comment>
<comment type="subunit">
    <text evidence="5">Homodimer.</text>
</comment>
<dbReference type="FunFam" id="3.40.50.1820:FF:000101">
    <property type="entry name" value="Hepatic triacylglycerol lipase"/>
    <property type="match status" value="1"/>
</dbReference>
<dbReference type="CDD" id="cd00707">
    <property type="entry name" value="Pancreat_lipase_like"/>
    <property type="match status" value="1"/>
</dbReference>
<dbReference type="InterPro" id="IPR033906">
    <property type="entry name" value="Lipase_N"/>
</dbReference>
<comment type="catalytic activity">
    <reaction evidence="26">
        <text>1,2,3-tributanoylglycerol + H2O = dibutanoylglycerol + butanoate + H(+)</text>
        <dbReference type="Rhea" id="RHEA:40475"/>
        <dbReference type="ChEBI" id="CHEBI:15377"/>
        <dbReference type="ChEBI" id="CHEBI:15378"/>
        <dbReference type="ChEBI" id="CHEBI:17968"/>
        <dbReference type="ChEBI" id="CHEBI:35020"/>
        <dbReference type="ChEBI" id="CHEBI:76478"/>
    </reaction>
    <physiologicalReaction direction="left-to-right" evidence="26">
        <dbReference type="Rhea" id="RHEA:40476"/>
    </physiologicalReaction>
</comment>
<evidence type="ECO:0000256" key="20">
    <source>
        <dbReference type="ARBA" id="ARBA00031180"/>
    </source>
</evidence>
<evidence type="ECO:0000256" key="18">
    <source>
        <dbReference type="ARBA" id="ARBA00029723"/>
    </source>
</evidence>
<dbReference type="SUPFAM" id="SSF53474">
    <property type="entry name" value="alpha/beta-Hydrolases"/>
    <property type="match status" value="1"/>
</dbReference>
<keyword evidence="33" id="KW-0802">TPR repeat</keyword>
<evidence type="ECO:0000256" key="26">
    <source>
        <dbReference type="ARBA" id="ARBA00048377"/>
    </source>
</evidence>
<comment type="caution">
    <text evidence="32">Lacks conserved residue(s) required for the propagation of feature annotation.</text>
</comment>
<evidence type="ECO:0000256" key="29">
    <source>
        <dbReference type="ARBA" id="ARBA00048656"/>
    </source>
</evidence>
<sequence length="804" mass="90243">MASLVKDFENRDVPALHCEIWKLAKAGREALGKDNYISALSLFKKAYLISCKLPDGPVQKACLFNLGGGYIAAGKAKKGLKCLTKCKQKAGNGKDPDLYFNIAIAYEGMKEYAKAVRFYGKALSQYKNDQADNIADTFIKMGYCSLNLEDSASASLSFQMAGLSYQQAGRPDDAAMALRESANYMIRNGNFSEVNVHQTLEKSREISKEIVDYRLKGKLLNDLGLHYAELKKFPEASECFAEAMNSCTGKGFSIRNKAVLLQNMGAIYSAIRQYEESLKYHTQAADTYGALGDRKAQGESLGNLAYAYSQLKMCKNAEFYYQEALKAFTDAGPTGELKAVYTLKSQYIPKSAFRLYTNGDAIEDTCSILPFQPQTLNLCGFNTSTPLVIIIHGWSVDGMLESWVMKLAAALKTKMKDINVIIADWLSLAHEHYPIAVQNTRLVGQEIADMLEWLQESYQFSTDKVHLIGYSLGAHVSGFAGSHISSSKKIGRITGLDPAGPLFEGMSYTDRLSPDDANFVDAIHTFTQQHMGLSVGIKQPVAHYDFYPNGGTFQPGCHIKDVFEHLSQYGLLGFQQSVKCAHERSVHLFIDSLLNEDKQSVAYWCNDNNSFDKGICLDCRKNRCNTLGYNIKKVRTGASKRLYLKTRSRMPYKVYHYQFKIQFINQIEQTEPTLTISLMGTKEDIENLPIELVEEISGNKTYTFLITLDTDIGELMVLKFKWEGTAVWDNIWYKVQTIMPWITEQKGPKLTVGKIQVKAGETQQKMTFCAQSEDGMHIPPSQEKTFVRCEKNRAGRRKKKLQQP</sequence>
<dbReference type="PANTHER" id="PTHR47050">
    <property type="entry name" value="TETRATRICOPEPTIDE REPEAT PROTEIN 24"/>
    <property type="match status" value="1"/>
</dbReference>
<dbReference type="InterPro" id="IPR013818">
    <property type="entry name" value="Lipase"/>
</dbReference>
<evidence type="ECO:0000256" key="15">
    <source>
        <dbReference type="ARBA" id="ARBA00022963"/>
    </source>
</evidence>
<comment type="catalytic activity">
    <reaction evidence="23">
        <text>1,2-dihexadecanoyl-sn-glycero-3-phosphocholine + H2O = hexadecanoyl-sn-glycero-3-phosphocholine + hexadecanoate + H(+)</text>
        <dbReference type="Rhea" id="RHEA:41384"/>
        <dbReference type="ChEBI" id="CHEBI:7896"/>
        <dbReference type="ChEBI" id="CHEBI:15377"/>
        <dbReference type="ChEBI" id="CHEBI:15378"/>
        <dbReference type="ChEBI" id="CHEBI:64563"/>
        <dbReference type="ChEBI" id="CHEBI:72999"/>
    </reaction>
    <physiologicalReaction direction="left-to-right" evidence="23">
        <dbReference type="Rhea" id="RHEA:41385"/>
    </physiologicalReaction>
</comment>
<gene>
    <name evidence="35" type="primary">Lipc</name>
    <name evidence="35" type="ORF">GTO96_0006404</name>
</gene>
<comment type="caution">
    <text evidence="35">The sequence shown here is derived from an EMBL/GenBank/DDBJ whole genome shotgun (WGS) entry which is preliminary data.</text>
</comment>
<feature type="repeat" description="TPR" evidence="33">
    <location>
        <begin position="96"/>
        <end position="129"/>
    </location>
</feature>
<dbReference type="SUPFAM" id="SSF49723">
    <property type="entry name" value="Lipase/lipooxygenase domain (PLAT/LH2 domain)"/>
    <property type="match status" value="1"/>
</dbReference>
<comment type="catalytic activity">
    <reaction evidence="28">
        <text>1,2,3-tri-(9Z-octadecenoyl)-glycerol + H2O = di-(9Z)-octadecenoylglycerol + (9Z)-octadecenoate + H(+)</text>
        <dbReference type="Rhea" id="RHEA:38575"/>
        <dbReference type="ChEBI" id="CHEBI:15377"/>
        <dbReference type="ChEBI" id="CHEBI:15378"/>
        <dbReference type="ChEBI" id="CHEBI:30823"/>
        <dbReference type="ChEBI" id="CHEBI:53753"/>
        <dbReference type="ChEBI" id="CHEBI:75945"/>
    </reaction>
    <physiologicalReaction direction="left-to-right" evidence="28">
        <dbReference type="Rhea" id="RHEA:38576"/>
    </physiologicalReaction>
</comment>
<keyword evidence="17" id="KW-0325">Glycoprotein</keyword>
<name>A0A8X7XL92_POLSE</name>
<evidence type="ECO:0000256" key="19">
    <source>
        <dbReference type="ARBA" id="ARBA00030539"/>
    </source>
</evidence>
<dbReference type="PANTHER" id="PTHR47050:SF1">
    <property type="entry name" value="TETRATRICOPEPTIDE REPEAT PROTEIN 24-LIKE"/>
    <property type="match status" value="1"/>
</dbReference>
<evidence type="ECO:0000256" key="28">
    <source>
        <dbReference type="ARBA" id="ARBA00048386"/>
    </source>
</evidence>
<comment type="catalytic activity">
    <reaction evidence="27">
        <text>1,2-di-(9Z-octadecenoyl)-sn-glycerol + H2O = 2-(9Z-octadecenoyl)-glycerol + (9Z)-octadecenoate + H(+)</text>
        <dbReference type="Rhea" id="RHEA:38511"/>
        <dbReference type="ChEBI" id="CHEBI:15377"/>
        <dbReference type="ChEBI" id="CHEBI:15378"/>
        <dbReference type="ChEBI" id="CHEBI:30823"/>
        <dbReference type="ChEBI" id="CHEBI:52333"/>
        <dbReference type="ChEBI" id="CHEBI:73990"/>
    </reaction>
    <physiologicalReaction direction="left-to-right" evidence="27">
        <dbReference type="Rhea" id="RHEA:38512"/>
    </physiologicalReaction>
</comment>
<comment type="function">
    <text evidence="21">Catalyzes the hydrolysis of triglycerides and phospholipids present in circulating plasma lipoproteins, including chylomicrons, intermediate density lipoproteins (IDL), low density lipoproteins (LDL) of large size and high density lipoproteins (HDL), releasing free fatty acids (FFA) and smaller lipoprotein particles. Also exhibits lysophospholipase activity. Can hydrolyze both neutral lipid and phospholipid substrates but shows a greater binding affinity for neutral lipid substrates than phospholipid substrates. In native LDL, preferentially hydrolyzes the phosphatidylcholine species containing polyunsaturated fatty acids at sn-2 position.</text>
</comment>